<dbReference type="AlphaFoldDB" id="A0A6N7LK76"/>
<dbReference type="EMBL" id="WITC01000119">
    <property type="protein sequence ID" value="MQX18263.1"/>
    <property type="molecule type" value="Genomic_DNA"/>
</dbReference>
<evidence type="ECO:0000313" key="2">
    <source>
        <dbReference type="EMBL" id="MQX18263.1"/>
    </source>
</evidence>
<organism evidence="2 3">
    <name type="scientific">Sinorhizobium terangae</name>
    <dbReference type="NCBI Taxonomy" id="110322"/>
    <lineage>
        <taxon>Bacteria</taxon>
        <taxon>Pseudomonadati</taxon>
        <taxon>Pseudomonadota</taxon>
        <taxon>Alphaproteobacteria</taxon>
        <taxon>Hyphomicrobiales</taxon>
        <taxon>Rhizobiaceae</taxon>
        <taxon>Sinorhizobium/Ensifer group</taxon>
        <taxon>Sinorhizobium</taxon>
    </lineage>
</organism>
<dbReference type="Proteomes" id="UP000439983">
    <property type="component" value="Unassembled WGS sequence"/>
</dbReference>
<gene>
    <name evidence="2" type="ORF">GHK62_27120</name>
</gene>
<evidence type="ECO:0000256" key="1">
    <source>
        <dbReference type="SAM" id="Coils"/>
    </source>
</evidence>
<feature type="coiled-coil region" evidence="1">
    <location>
        <begin position="24"/>
        <end position="51"/>
    </location>
</feature>
<proteinExistence type="predicted"/>
<reference evidence="2 3" key="1">
    <citation type="journal article" date="2013" name="Genome Biol.">
        <title>Comparative genomics of the core and accessory genomes of 48 Sinorhizobium strains comprising five genospecies.</title>
        <authorList>
            <person name="Sugawara M."/>
            <person name="Epstein B."/>
            <person name="Badgley B.D."/>
            <person name="Unno T."/>
            <person name="Xu L."/>
            <person name="Reese J."/>
            <person name="Gyaneshwar P."/>
            <person name="Denny R."/>
            <person name="Mudge J."/>
            <person name="Bharti A.K."/>
            <person name="Farmer A.D."/>
            <person name="May G.D."/>
            <person name="Woodward J.E."/>
            <person name="Medigue C."/>
            <person name="Vallenet D."/>
            <person name="Lajus A."/>
            <person name="Rouy Z."/>
            <person name="Martinez-Vaz B."/>
            <person name="Tiffin P."/>
            <person name="Young N.D."/>
            <person name="Sadowsky M.J."/>
        </authorList>
    </citation>
    <scope>NUCLEOTIDE SEQUENCE [LARGE SCALE GENOMIC DNA]</scope>
    <source>
        <strain evidence="2 3">USDA4894</strain>
    </source>
</reference>
<sequence>MPKAWPTIDAVAIRQLLWLRNAREAKLGRRLKEFEERLQRIAQEKASAEGRLDDICRREEQSSPMRQMAPGKLVTGRDLLVASGRTGLIGRERSLAQARIQDLNAECARLSLLLTELRDELSLARRKAARMDALVSLNP</sequence>
<keyword evidence="3" id="KW-1185">Reference proteome</keyword>
<protein>
    <submittedName>
        <fullName evidence="2">Uncharacterized protein</fullName>
    </submittedName>
</protein>
<keyword evidence="1" id="KW-0175">Coiled coil</keyword>
<dbReference type="OrthoDB" id="8421663at2"/>
<evidence type="ECO:0000313" key="3">
    <source>
        <dbReference type="Proteomes" id="UP000439983"/>
    </source>
</evidence>
<name>A0A6N7LK76_SINTE</name>
<feature type="coiled-coil region" evidence="1">
    <location>
        <begin position="100"/>
        <end position="134"/>
    </location>
</feature>
<accession>A0A6N7LK76</accession>
<comment type="caution">
    <text evidence="2">The sequence shown here is derived from an EMBL/GenBank/DDBJ whole genome shotgun (WGS) entry which is preliminary data.</text>
</comment>
<dbReference type="RefSeq" id="WP_153442073.1">
    <property type="nucleotide sequence ID" value="NZ_JACIGA010000021.1"/>
</dbReference>